<dbReference type="Proteomes" id="UP001224890">
    <property type="component" value="Unassembled WGS sequence"/>
</dbReference>
<gene>
    <name evidence="2" type="ORF">BDP55DRAFT_630580</name>
</gene>
<feature type="region of interest" description="Disordered" evidence="1">
    <location>
        <begin position="40"/>
        <end position="68"/>
    </location>
</feature>
<accession>A0AAJ0EUA1</accession>
<dbReference type="AlphaFoldDB" id="A0AAJ0EUA1"/>
<evidence type="ECO:0000256" key="1">
    <source>
        <dbReference type="SAM" id="MobiDB-lite"/>
    </source>
</evidence>
<evidence type="ECO:0000313" key="3">
    <source>
        <dbReference type="Proteomes" id="UP001224890"/>
    </source>
</evidence>
<proteinExistence type="predicted"/>
<dbReference type="GeneID" id="85456693"/>
<reference evidence="2" key="1">
    <citation type="submission" date="2021-06" db="EMBL/GenBank/DDBJ databases">
        <title>Comparative genomics, transcriptomics and evolutionary studies reveal genomic signatures of adaptation to plant cell wall in hemibiotrophic fungi.</title>
        <authorList>
            <consortium name="DOE Joint Genome Institute"/>
            <person name="Baroncelli R."/>
            <person name="Diaz J.F."/>
            <person name="Benocci T."/>
            <person name="Peng M."/>
            <person name="Battaglia E."/>
            <person name="Haridas S."/>
            <person name="Andreopoulos W."/>
            <person name="Labutti K."/>
            <person name="Pangilinan J."/>
            <person name="Floch G.L."/>
            <person name="Makela M.R."/>
            <person name="Henrissat B."/>
            <person name="Grigoriev I.V."/>
            <person name="Crouch J.A."/>
            <person name="De Vries R.P."/>
            <person name="Sukno S.A."/>
            <person name="Thon M.R."/>
        </authorList>
    </citation>
    <scope>NUCLEOTIDE SEQUENCE</scope>
    <source>
        <strain evidence="2">CBS 193.32</strain>
    </source>
</reference>
<sequence>MSAQACQAVSDKLSLQAQQGRGPVKASWWLSTEACRLQHPEKQRGSVGRMNRAPELPARSGAAAPGDVDSWSELSGGWVGFRIPPPRMADQHPELPIPAWWATHPVVNPRTVICLEIMTAFLGPQPCFSGPPLYHHRVTASRFRMLRLRSLARRVGRQTVPRGLSS</sequence>
<evidence type="ECO:0000313" key="2">
    <source>
        <dbReference type="EMBL" id="KAK1687384.1"/>
    </source>
</evidence>
<dbReference type="RefSeq" id="XP_060431079.1">
    <property type="nucleotide sequence ID" value="XM_060572167.1"/>
</dbReference>
<organism evidence="2 3">
    <name type="scientific">Colletotrichum godetiae</name>
    <dbReference type="NCBI Taxonomy" id="1209918"/>
    <lineage>
        <taxon>Eukaryota</taxon>
        <taxon>Fungi</taxon>
        <taxon>Dikarya</taxon>
        <taxon>Ascomycota</taxon>
        <taxon>Pezizomycotina</taxon>
        <taxon>Sordariomycetes</taxon>
        <taxon>Hypocreomycetidae</taxon>
        <taxon>Glomerellales</taxon>
        <taxon>Glomerellaceae</taxon>
        <taxon>Colletotrichum</taxon>
        <taxon>Colletotrichum acutatum species complex</taxon>
    </lineage>
</organism>
<protein>
    <submittedName>
        <fullName evidence="2">Uncharacterized protein</fullName>
    </submittedName>
</protein>
<dbReference type="EMBL" id="JAHMHR010000015">
    <property type="protein sequence ID" value="KAK1687384.1"/>
    <property type="molecule type" value="Genomic_DNA"/>
</dbReference>
<keyword evidence="3" id="KW-1185">Reference proteome</keyword>
<comment type="caution">
    <text evidence="2">The sequence shown here is derived from an EMBL/GenBank/DDBJ whole genome shotgun (WGS) entry which is preliminary data.</text>
</comment>
<name>A0AAJ0EUA1_9PEZI</name>